<feature type="domain" description="C2H2-type" evidence="10">
    <location>
        <begin position="557"/>
        <end position="584"/>
    </location>
</feature>
<dbReference type="PROSITE" id="PS50157">
    <property type="entry name" value="ZINC_FINGER_C2H2_2"/>
    <property type="match status" value="12"/>
</dbReference>
<feature type="region of interest" description="Disordered" evidence="9">
    <location>
        <begin position="613"/>
        <end position="637"/>
    </location>
</feature>
<feature type="binding site" evidence="8">
    <location>
        <position position="66"/>
    </location>
    <ligand>
        <name>Zn(2+)</name>
        <dbReference type="ChEBI" id="CHEBI:29105"/>
    </ligand>
</feature>
<evidence type="ECO:0000313" key="12">
    <source>
        <dbReference type="EMBL" id="CAG6445024.1"/>
    </source>
</evidence>
<feature type="compositionally biased region" description="Acidic residues" evidence="9">
    <location>
        <begin position="620"/>
        <end position="631"/>
    </location>
</feature>
<feature type="domain" description="C2H2-type" evidence="10">
    <location>
        <begin position="296"/>
        <end position="323"/>
    </location>
</feature>
<feature type="compositionally biased region" description="Acidic residues" evidence="9">
    <location>
        <begin position="224"/>
        <end position="238"/>
    </location>
</feature>
<dbReference type="AlphaFoldDB" id="A0A8D7ZWF8"/>
<feature type="domain" description="C2H2-type" evidence="10">
    <location>
        <begin position="755"/>
        <end position="783"/>
    </location>
</feature>
<dbReference type="PROSITE" id="PS51915">
    <property type="entry name" value="ZAD"/>
    <property type="match status" value="1"/>
</dbReference>
<feature type="domain" description="C2H2-type" evidence="10">
    <location>
        <begin position="825"/>
        <end position="852"/>
    </location>
</feature>
<feature type="region of interest" description="Disordered" evidence="9">
    <location>
        <begin position="161"/>
        <end position="248"/>
    </location>
</feature>
<evidence type="ECO:0000256" key="8">
    <source>
        <dbReference type="PROSITE-ProRule" id="PRU01263"/>
    </source>
</evidence>
<comment type="subcellular location">
    <subcellularLocation>
        <location evidence="1">Nucleus</location>
    </subcellularLocation>
</comment>
<dbReference type="GO" id="GO:0005634">
    <property type="term" value="C:nucleus"/>
    <property type="evidence" value="ECO:0007669"/>
    <property type="project" value="UniProtKB-SubCell"/>
</dbReference>
<sequence length="922" mass="105955">MLNATQFSREPSRPNSLDDFCRVCLLRKPSLRPLTGQSCGVMIPEMLYKLTGTMLNVQDQLPGLICERCLVKLELAYSVTEEFRRQEELLRQFLWKGGSLVGQLVEYGLGVELRPKPHSEEVIGRLVEEGRTVLLSTVTVEEPKPTIKREPLDVVDDLVEHRSEEDSNINDGGIAAKDELPDKEADGTSFEVKILPSPVESDQDDEGGTETRGDGFIQSPMESSADDDDFEEEDDERDVDFQPNCSRVSTKSVEDEISEILADDATKCPDCSKEFPTPLSLRRHYRRHLVRKKGMFRCDECNKNFASKADLRLHEVTHINKAKKSSLYECKYCWKIFTRKYRLGLHEKRHEQENDIAVKPKLVEELQSTPQETENQPSASGSNSKQKIYECKHCQKVFAWQCRHKQHEEQCEKLRPSETHQQEAQKTDPASKIAHPPYFECALCPKIFLSGARFRHHLKLHEKKQADEAANPTPAAAFPCPKCKCSYEEEWKLELHLQRHATVESGKYRCKTCDHAFATPMDLRRHEKKHASRPEWRTPPEEIPAPLMIVKKDRKFFKCRKCVKIFVNKSTYFSHAQIHVAIKTGAFKCPHCPKRYGQRCRLRMHLREKHDVYLPKQEEGEVEEGDEEGEPSEEREQTLLHCEECDAIFSTEESYEVHLREHRSEGLVEVGSGGELKQESPNSASDHQPSAIEEVRVKQEPTFDDDSSQTQDSFKRVKTESPMVVLPIQNVEVVQQPTPGSSSFGNETFDESKEFKCELCGKCYSQRGVLNRHIRHVHKLDGSSAVSAEGPPADTRECEECKKYIKRKLFSEHRKHHENVRLRKFVCPLCDKAFRTNHHQKEHVATRACEKTSEVAKYGGADAKYKCVECGKAYNNSQSIDSHMKRHKVLREERYKCGICQKVFGAKRELEVHNMRVHEAVL</sequence>
<evidence type="ECO:0000256" key="3">
    <source>
        <dbReference type="ARBA" id="ARBA00022737"/>
    </source>
</evidence>
<dbReference type="SUPFAM" id="SSF57716">
    <property type="entry name" value="Glucocorticoid receptor-like (DNA-binding domain)"/>
    <property type="match status" value="1"/>
</dbReference>
<dbReference type="GO" id="GO:0008270">
    <property type="term" value="F:zinc ion binding"/>
    <property type="evidence" value="ECO:0007669"/>
    <property type="project" value="UniProtKB-UniRule"/>
</dbReference>
<dbReference type="EMBL" id="HBUE01004057">
    <property type="protein sequence ID" value="CAG6445024.1"/>
    <property type="molecule type" value="Transcribed_RNA"/>
</dbReference>
<dbReference type="Pfam" id="PF00096">
    <property type="entry name" value="zf-C2H2"/>
    <property type="match status" value="6"/>
</dbReference>
<proteinExistence type="predicted"/>
<dbReference type="GO" id="GO:0001228">
    <property type="term" value="F:DNA-binding transcription activator activity, RNA polymerase II-specific"/>
    <property type="evidence" value="ECO:0007669"/>
    <property type="project" value="TreeGrafter"/>
</dbReference>
<dbReference type="GO" id="GO:0000978">
    <property type="term" value="F:RNA polymerase II cis-regulatory region sequence-specific DNA binding"/>
    <property type="evidence" value="ECO:0007669"/>
    <property type="project" value="TreeGrafter"/>
</dbReference>
<feature type="domain" description="C2H2-type" evidence="10">
    <location>
        <begin position="508"/>
        <end position="535"/>
    </location>
</feature>
<dbReference type="InterPro" id="IPR036236">
    <property type="entry name" value="Znf_C2H2_sf"/>
</dbReference>
<reference evidence="12" key="1">
    <citation type="submission" date="2021-05" db="EMBL/GenBank/DDBJ databases">
        <authorList>
            <person name="Alioto T."/>
            <person name="Alioto T."/>
            <person name="Gomez Garrido J."/>
        </authorList>
    </citation>
    <scope>NUCLEOTIDE SEQUENCE</scope>
</reference>
<feature type="binding site" evidence="8">
    <location>
        <position position="69"/>
    </location>
    <ligand>
        <name>Zn(2+)</name>
        <dbReference type="ChEBI" id="CHEBI:29105"/>
    </ligand>
</feature>
<feature type="domain" description="C2H2-type" evidence="10">
    <location>
        <begin position="266"/>
        <end position="293"/>
    </location>
</feature>
<feature type="domain" description="C2H2-type" evidence="10">
    <location>
        <begin position="328"/>
        <end position="355"/>
    </location>
</feature>
<feature type="domain" description="C2H2-type" evidence="10">
    <location>
        <begin position="895"/>
        <end position="918"/>
    </location>
</feature>
<evidence type="ECO:0000256" key="9">
    <source>
        <dbReference type="SAM" id="MobiDB-lite"/>
    </source>
</evidence>
<keyword evidence="6" id="KW-0539">Nucleus</keyword>
<dbReference type="SMART" id="SM00868">
    <property type="entry name" value="zf-AD"/>
    <property type="match status" value="1"/>
</dbReference>
<evidence type="ECO:0000256" key="7">
    <source>
        <dbReference type="PROSITE-ProRule" id="PRU00042"/>
    </source>
</evidence>
<dbReference type="PANTHER" id="PTHR24376">
    <property type="entry name" value="ZINC FINGER PROTEIN"/>
    <property type="match status" value="1"/>
</dbReference>
<dbReference type="Gene3D" id="3.30.160.60">
    <property type="entry name" value="Classic Zinc Finger"/>
    <property type="match status" value="7"/>
</dbReference>
<dbReference type="PROSITE" id="PS00028">
    <property type="entry name" value="ZINC_FINGER_C2H2_1"/>
    <property type="match status" value="11"/>
</dbReference>
<evidence type="ECO:0000259" key="10">
    <source>
        <dbReference type="PROSITE" id="PS50157"/>
    </source>
</evidence>
<feature type="domain" description="C2H2-type" evidence="10">
    <location>
        <begin position="587"/>
        <end position="615"/>
    </location>
</feature>
<evidence type="ECO:0000256" key="2">
    <source>
        <dbReference type="ARBA" id="ARBA00022723"/>
    </source>
</evidence>
<name>A0A8D7ZWF8_CULPI</name>
<dbReference type="SMART" id="SM00355">
    <property type="entry name" value="ZnF_C2H2"/>
    <property type="match status" value="15"/>
</dbReference>
<evidence type="ECO:0000256" key="1">
    <source>
        <dbReference type="ARBA" id="ARBA00004123"/>
    </source>
</evidence>
<evidence type="ECO:0000256" key="5">
    <source>
        <dbReference type="ARBA" id="ARBA00022833"/>
    </source>
</evidence>
<evidence type="ECO:0000256" key="4">
    <source>
        <dbReference type="ARBA" id="ARBA00022771"/>
    </source>
</evidence>
<keyword evidence="5 8" id="KW-0862">Zinc</keyword>
<feature type="binding site" evidence="8">
    <location>
        <position position="24"/>
    </location>
    <ligand>
        <name>Zn(2+)</name>
        <dbReference type="ChEBI" id="CHEBI:29105"/>
    </ligand>
</feature>
<feature type="binding site" evidence="8">
    <location>
        <position position="21"/>
    </location>
    <ligand>
        <name>Zn(2+)</name>
        <dbReference type="ChEBI" id="CHEBI:29105"/>
    </ligand>
</feature>
<feature type="domain" description="ZAD" evidence="11">
    <location>
        <begin position="19"/>
        <end position="93"/>
    </location>
</feature>
<protein>
    <submittedName>
        <fullName evidence="12">Zinc finger protein 845</fullName>
    </submittedName>
</protein>
<dbReference type="InterPro" id="IPR012934">
    <property type="entry name" value="Znf_AD"/>
</dbReference>
<feature type="compositionally biased region" description="Basic and acidic residues" evidence="9">
    <location>
        <begin position="176"/>
        <end position="186"/>
    </location>
</feature>
<feature type="domain" description="C2H2-type" evidence="10">
    <location>
        <begin position="439"/>
        <end position="466"/>
    </location>
</feature>
<feature type="domain" description="C2H2-type" evidence="10">
    <location>
        <begin position="865"/>
        <end position="892"/>
    </location>
</feature>
<keyword evidence="4 7" id="KW-0863">Zinc-finger</keyword>
<accession>A0A8D7ZWF8</accession>
<keyword evidence="3" id="KW-0677">Repeat</keyword>
<dbReference type="InterPro" id="IPR013087">
    <property type="entry name" value="Znf_C2H2_type"/>
</dbReference>
<evidence type="ECO:0000256" key="6">
    <source>
        <dbReference type="ARBA" id="ARBA00023242"/>
    </source>
</evidence>
<dbReference type="Pfam" id="PF07776">
    <property type="entry name" value="zf-AD"/>
    <property type="match status" value="1"/>
</dbReference>
<evidence type="ECO:0000259" key="11">
    <source>
        <dbReference type="PROSITE" id="PS51915"/>
    </source>
</evidence>
<dbReference type="PANTHER" id="PTHR24376:SF235">
    <property type="entry name" value="C2H2-TYPE DOMAIN-CONTAINING PROTEIN"/>
    <property type="match status" value="1"/>
</dbReference>
<keyword evidence="2 8" id="KW-0479">Metal-binding</keyword>
<feature type="domain" description="C2H2-type" evidence="10">
    <location>
        <begin position="640"/>
        <end position="667"/>
    </location>
</feature>
<organism evidence="12">
    <name type="scientific">Culex pipiens</name>
    <name type="common">House mosquito</name>
    <dbReference type="NCBI Taxonomy" id="7175"/>
    <lineage>
        <taxon>Eukaryota</taxon>
        <taxon>Metazoa</taxon>
        <taxon>Ecdysozoa</taxon>
        <taxon>Arthropoda</taxon>
        <taxon>Hexapoda</taxon>
        <taxon>Insecta</taxon>
        <taxon>Pterygota</taxon>
        <taxon>Neoptera</taxon>
        <taxon>Endopterygota</taxon>
        <taxon>Diptera</taxon>
        <taxon>Nematocera</taxon>
        <taxon>Culicoidea</taxon>
        <taxon>Culicidae</taxon>
        <taxon>Culicinae</taxon>
        <taxon>Culicini</taxon>
        <taxon>Culex</taxon>
        <taxon>Culex</taxon>
    </lineage>
</organism>
<dbReference type="SUPFAM" id="SSF57667">
    <property type="entry name" value="beta-beta-alpha zinc fingers"/>
    <property type="match status" value="6"/>
</dbReference>